<dbReference type="EMBL" id="CP011387">
    <property type="protein sequence ID" value="ANE44359.1"/>
    <property type="molecule type" value="Genomic_DNA"/>
</dbReference>
<sequence length="113" mass="12037">MPQSSRLPTLPGTLKPLLEMQMGTGILAVRYAGEDGGCEVFALDTARGPHTVRVCRRGIPNLFFAEVQALGQQRENGQEDVPDVIAFADAPYAGLGAPGQTGPAFLLLRSRNT</sequence>
<dbReference type="STRING" id="1182568.SU48_11960"/>
<reference evidence="1 2" key="1">
    <citation type="submission" date="2015-01" db="EMBL/GenBank/DDBJ databases">
        <title>Deinococcus puniceus/DY1/ whole genome sequencing.</title>
        <authorList>
            <person name="Kim M.K."/>
            <person name="Srinivasan S."/>
            <person name="Lee J.-J."/>
        </authorList>
    </citation>
    <scope>NUCLEOTIDE SEQUENCE [LARGE SCALE GENOMIC DNA]</scope>
    <source>
        <strain evidence="1 2">DY1</strain>
    </source>
</reference>
<evidence type="ECO:0000313" key="2">
    <source>
        <dbReference type="Proteomes" id="UP000077363"/>
    </source>
</evidence>
<proteinExistence type="predicted"/>
<protein>
    <submittedName>
        <fullName evidence="1">Uncharacterized protein</fullName>
    </submittedName>
</protein>
<dbReference type="OrthoDB" id="5291879at2"/>
<accession>A0A172TBF1</accession>
<dbReference type="PATRIC" id="fig|1182568.3.peg.2478"/>
<dbReference type="Proteomes" id="UP000077363">
    <property type="component" value="Chromosome"/>
</dbReference>
<evidence type="ECO:0000313" key="1">
    <source>
        <dbReference type="EMBL" id="ANE44359.1"/>
    </source>
</evidence>
<dbReference type="AlphaFoldDB" id="A0A172TBF1"/>
<gene>
    <name evidence="1" type="ORF">SU48_11960</name>
</gene>
<dbReference type="RefSeq" id="WP_064015437.1">
    <property type="nucleotide sequence ID" value="NZ_CP011387.1"/>
</dbReference>
<dbReference type="KEGG" id="dpu:SU48_11960"/>
<keyword evidence="2" id="KW-1185">Reference proteome</keyword>
<name>A0A172TBF1_9DEIO</name>
<organism evidence="1 2">
    <name type="scientific">Deinococcus puniceus</name>
    <dbReference type="NCBI Taxonomy" id="1182568"/>
    <lineage>
        <taxon>Bacteria</taxon>
        <taxon>Thermotogati</taxon>
        <taxon>Deinococcota</taxon>
        <taxon>Deinococci</taxon>
        <taxon>Deinococcales</taxon>
        <taxon>Deinococcaceae</taxon>
        <taxon>Deinococcus</taxon>
    </lineage>
</organism>